<organism evidence="16">
    <name type="scientific">Micromonas pusilla</name>
    <name type="common">Picoplanktonic green alga</name>
    <name type="synonym">Chromulina pusilla</name>
    <dbReference type="NCBI Taxonomy" id="38833"/>
    <lineage>
        <taxon>Eukaryota</taxon>
        <taxon>Viridiplantae</taxon>
        <taxon>Chlorophyta</taxon>
        <taxon>Mamiellophyceae</taxon>
        <taxon>Mamiellales</taxon>
        <taxon>Mamiellaceae</taxon>
        <taxon>Micromonas</taxon>
    </lineage>
</organism>
<reference evidence="16" key="1">
    <citation type="submission" date="2021-01" db="EMBL/GenBank/DDBJ databases">
        <authorList>
            <person name="Corre E."/>
            <person name="Pelletier E."/>
            <person name="Niang G."/>
            <person name="Scheremetjew M."/>
            <person name="Finn R."/>
            <person name="Kale V."/>
            <person name="Holt S."/>
            <person name="Cochrane G."/>
            <person name="Meng A."/>
            <person name="Brown T."/>
            <person name="Cohen L."/>
        </authorList>
    </citation>
    <scope>NUCLEOTIDE SEQUENCE</scope>
    <source>
        <strain evidence="16">CCMP494</strain>
    </source>
</reference>
<evidence type="ECO:0000256" key="5">
    <source>
        <dbReference type="ARBA" id="ARBA00022826"/>
    </source>
</evidence>
<feature type="transmembrane region" description="Helical" evidence="14">
    <location>
        <begin position="266"/>
        <end position="288"/>
    </location>
</feature>
<dbReference type="AlphaFoldDB" id="A0A7S0KFV1"/>
<keyword evidence="7" id="KW-0630">Potassium</keyword>
<dbReference type="PRINTS" id="PR00169">
    <property type="entry name" value="KCHANNEL"/>
</dbReference>
<keyword evidence="9" id="KW-0406">Ion transport</keyword>
<dbReference type="PANTHER" id="PTHR11537">
    <property type="entry name" value="VOLTAGE-GATED POTASSIUM CHANNEL"/>
    <property type="match status" value="1"/>
</dbReference>
<evidence type="ECO:0000256" key="10">
    <source>
        <dbReference type="ARBA" id="ARBA00023136"/>
    </source>
</evidence>
<feature type="domain" description="Ion transport" evidence="15">
    <location>
        <begin position="234"/>
        <end position="524"/>
    </location>
</feature>
<evidence type="ECO:0000256" key="7">
    <source>
        <dbReference type="ARBA" id="ARBA00022958"/>
    </source>
</evidence>
<evidence type="ECO:0000259" key="15">
    <source>
        <dbReference type="Pfam" id="PF00520"/>
    </source>
</evidence>
<dbReference type="Gene3D" id="1.20.120.350">
    <property type="entry name" value="Voltage-gated potassium channels. Chain C"/>
    <property type="match status" value="1"/>
</dbReference>
<keyword evidence="5" id="KW-0631">Potassium channel</keyword>
<feature type="transmembrane region" description="Helical" evidence="14">
    <location>
        <begin position="499"/>
        <end position="518"/>
    </location>
</feature>
<keyword evidence="2" id="KW-0813">Transport</keyword>
<dbReference type="Gene3D" id="1.10.287.70">
    <property type="match status" value="1"/>
</dbReference>
<keyword evidence="8 14" id="KW-1133">Transmembrane helix</keyword>
<keyword evidence="12" id="KW-0175">Coiled coil</keyword>
<evidence type="ECO:0000256" key="3">
    <source>
        <dbReference type="ARBA" id="ARBA00022538"/>
    </source>
</evidence>
<dbReference type="InterPro" id="IPR028325">
    <property type="entry name" value="VG_K_chnl"/>
</dbReference>
<protein>
    <recommendedName>
        <fullName evidence="15">Ion transport domain-containing protein</fullName>
    </recommendedName>
</protein>
<comment type="subcellular location">
    <subcellularLocation>
        <location evidence="1">Membrane</location>
        <topology evidence="1">Multi-pass membrane protein</topology>
    </subcellularLocation>
</comment>
<evidence type="ECO:0000256" key="4">
    <source>
        <dbReference type="ARBA" id="ARBA00022692"/>
    </source>
</evidence>
<evidence type="ECO:0000256" key="13">
    <source>
        <dbReference type="SAM" id="MobiDB-lite"/>
    </source>
</evidence>
<feature type="transmembrane region" description="Helical" evidence="14">
    <location>
        <begin position="367"/>
        <end position="388"/>
    </location>
</feature>
<keyword evidence="6" id="KW-0851">Voltage-gated channel</keyword>
<feature type="region of interest" description="Disordered" evidence="13">
    <location>
        <begin position="556"/>
        <end position="588"/>
    </location>
</feature>
<dbReference type="SUPFAM" id="SSF81324">
    <property type="entry name" value="Voltage-gated potassium channels"/>
    <property type="match status" value="1"/>
</dbReference>
<dbReference type="GO" id="GO:0001508">
    <property type="term" value="P:action potential"/>
    <property type="evidence" value="ECO:0007669"/>
    <property type="project" value="TreeGrafter"/>
</dbReference>
<dbReference type="Pfam" id="PF00520">
    <property type="entry name" value="Ion_trans"/>
    <property type="match status" value="1"/>
</dbReference>
<sequence length="588" mass="66271">MASRSNSQTLKGLRESPLGRKVSMDYKLTPIKLACKEESVDFDWDGTFADLTRGFTEEFTEVECPKTLTLLDSNAECRRAASRVFRLCLRDGPFYEGGSLAFEGFDPEEVREGDTITVNFEMYNRLLDTLEDVKKRLIQEKLKKAEKAERAKAAAERRKQAGSLTRMQSLKDLGQKSMKKLSMKVGSFDLRNMYDKNKGGNLDLSPDEYAKLGLKQKVWYTLEEPTSSIKAALIATFTSTLIFFSTVTFCLATLHGVYREDQPRDSFWFISEAFCVSVFTMELAVRLWSCPERRRFFENYLNVIDGVAILPFWIETIMFAATGSDTEVPGLSVLRVIRMVRVLRLLKMSKGSVMLFAETMQKSFRPLNMLFMILAVVIIVASALMYFIERGRYNFKMQYWERPVAYRCAVYVTSTAAMGASPTYQAGEGNDCSLISVAADQLSAGFLCTYPYRKNPNCVTVYEQSPFNSIMHSFWWSWVSMCTVGYGDVNPATILGKTFGMIVVVVGVLVIALPVTVIGSNFSVGFNKEEADREMAEKKLLVDERRRLAEEAALMRESLSGSETSSPNFSRLQSLNDDGDSPAVPNRA</sequence>
<evidence type="ECO:0000256" key="8">
    <source>
        <dbReference type="ARBA" id="ARBA00022989"/>
    </source>
</evidence>
<accession>A0A7S0KFV1</accession>
<evidence type="ECO:0000313" key="16">
    <source>
        <dbReference type="EMBL" id="CAD8580335.1"/>
    </source>
</evidence>
<feature type="compositionally biased region" description="Polar residues" evidence="13">
    <location>
        <begin position="559"/>
        <end position="576"/>
    </location>
</feature>
<keyword evidence="10 14" id="KW-0472">Membrane</keyword>
<keyword evidence="11" id="KW-0407">Ion channel</keyword>
<evidence type="ECO:0000256" key="9">
    <source>
        <dbReference type="ARBA" id="ARBA00023065"/>
    </source>
</evidence>
<evidence type="ECO:0000256" key="14">
    <source>
        <dbReference type="SAM" id="Phobius"/>
    </source>
</evidence>
<evidence type="ECO:0000256" key="12">
    <source>
        <dbReference type="SAM" id="Coils"/>
    </source>
</evidence>
<proteinExistence type="predicted"/>
<keyword evidence="4 14" id="KW-0812">Transmembrane</keyword>
<evidence type="ECO:0000256" key="6">
    <source>
        <dbReference type="ARBA" id="ARBA00022882"/>
    </source>
</evidence>
<evidence type="ECO:0000256" key="11">
    <source>
        <dbReference type="ARBA" id="ARBA00023303"/>
    </source>
</evidence>
<feature type="transmembrane region" description="Helical" evidence="14">
    <location>
        <begin position="300"/>
        <end position="322"/>
    </location>
</feature>
<name>A0A7S0KFV1_MICPS</name>
<evidence type="ECO:0000256" key="1">
    <source>
        <dbReference type="ARBA" id="ARBA00004141"/>
    </source>
</evidence>
<dbReference type="EMBL" id="HBEV01003437">
    <property type="protein sequence ID" value="CAD8580335.1"/>
    <property type="molecule type" value="Transcribed_RNA"/>
</dbReference>
<gene>
    <name evidence="16" type="ORF">MSP1404_LOCUS2579</name>
</gene>
<dbReference type="InterPro" id="IPR005821">
    <property type="entry name" value="Ion_trans_dom"/>
</dbReference>
<evidence type="ECO:0000256" key="2">
    <source>
        <dbReference type="ARBA" id="ARBA00022448"/>
    </source>
</evidence>
<feature type="coiled-coil region" evidence="12">
    <location>
        <begin position="120"/>
        <end position="158"/>
    </location>
</feature>
<dbReference type="InterPro" id="IPR027359">
    <property type="entry name" value="Volt_channel_dom_sf"/>
</dbReference>
<dbReference type="GO" id="GO:0005249">
    <property type="term" value="F:voltage-gated potassium channel activity"/>
    <property type="evidence" value="ECO:0007669"/>
    <property type="project" value="InterPro"/>
</dbReference>
<dbReference type="GO" id="GO:0008076">
    <property type="term" value="C:voltage-gated potassium channel complex"/>
    <property type="evidence" value="ECO:0007669"/>
    <property type="project" value="InterPro"/>
</dbReference>
<keyword evidence="3" id="KW-0633">Potassium transport</keyword>
<feature type="transmembrane region" description="Helical" evidence="14">
    <location>
        <begin position="231"/>
        <end position="254"/>
    </location>
</feature>
<dbReference type="PANTHER" id="PTHR11537:SF254">
    <property type="entry name" value="POTASSIUM VOLTAGE-GATED CHANNEL PROTEIN SHAB"/>
    <property type="match status" value="1"/>
</dbReference>